<dbReference type="InterPro" id="IPR006915">
    <property type="entry name" value="DUF637_hemagglutn_put"/>
</dbReference>
<dbReference type="Pfam" id="PF13332">
    <property type="entry name" value="Fil_haemagg_2"/>
    <property type="match status" value="3"/>
</dbReference>
<evidence type="ECO:0000256" key="5">
    <source>
        <dbReference type="SAM" id="MobiDB-lite"/>
    </source>
</evidence>
<organism evidence="8 9">
    <name type="scientific">Photorhabdus bodei</name>
    <dbReference type="NCBI Taxonomy" id="2029681"/>
    <lineage>
        <taxon>Bacteria</taxon>
        <taxon>Pseudomonadati</taxon>
        <taxon>Pseudomonadota</taxon>
        <taxon>Gammaproteobacteria</taxon>
        <taxon>Enterobacterales</taxon>
        <taxon>Morganellaceae</taxon>
        <taxon>Photorhabdus</taxon>
    </lineage>
</organism>
<evidence type="ECO:0000259" key="6">
    <source>
        <dbReference type="Pfam" id="PF04829"/>
    </source>
</evidence>
<evidence type="ECO:0000313" key="9">
    <source>
        <dbReference type="Proteomes" id="UP001212996"/>
    </source>
</evidence>
<keyword evidence="4" id="KW-0843">Virulence</keyword>
<dbReference type="InterPro" id="IPR006914">
    <property type="entry name" value="VENN_dom"/>
</dbReference>
<accession>A0AAW6BQQ6</accession>
<name>A0AAW6BQQ6_9GAMM</name>
<dbReference type="InterPro" id="IPR025157">
    <property type="entry name" value="Hemagglutinin_rpt"/>
</dbReference>
<dbReference type="Proteomes" id="UP001212996">
    <property type="component" value="Unassembled WGS sequence"/>
</dbReference>
<feature type="region of interest" description="Disordered" evidence="5">
    <location>
        <begin position="1601"/>
        <end position="1651"/>
    </location>
</feature>
<dbReference type="EMBL" id="JAQMFO010000091">
    <property type="protein sequence ID" value="MDB6375161.1"/>
    <property type="molecule type" value="Genomic_DNA"/>
</dbReference>
<dbReference type="GO" id="GO:0090729">
    <property type="term" value="F:toxin activity"/>
    <property type="evidence" value="ECO:0007669"/>
    <property type="project" value="UniProtKB-KW"/>
</dbReference>
<keyword evidence="2" id="KW-0800">Toxin</keyword>
<feature type="compositionally biased region" description="Basic and acidic residues" evidence="5">
    <location>
        <begin position="1636"/>
        <end position="1650"/>
    </location>
</feature>
<protein>
    <submittedName>
        <fullName evidence="8">DUF637 domain-containing protein</fullName>
    </submittedName>
</protein>
<comment type="caution">
    <text evidence="8">The sequence shown here is derived from an EMBL/GenBank/DDBJ whole genome shotgun (WGS) entry which is preliminary data.</text>
</comment>
<feature type="domain" description="VENN motif-containing" evidence="6">
    <location>
        <begin position="1452"/>
        <end position="1492"/>
    </location>
</feature>
<evidence type="ECO:0000256" key="1">
    <source>
        <dbReference type="ARBA" id="ARBA00004219"/>
    </source>
</evidence>
<evidence type="ECO:0000313" key="8">
    <source>
        <dbReference type="EMBL" id="MDB6375161.1"/>
    </source>
</evidence>
<sequence>MRLFVERLDNQGNALLQANNNLWLQKDAIGNLNTWVNNYSATLKTNNGDIVIRTKELSNVSNANLASGANAYLNATTLNNSLSQFNATKNLILTGSDFNEGMAGKLSAKLNVVVDFINKVNGTSLISAKNILLHAGEIIGMGYLKVENDLSVMVKRGINVNRDILEAKKNLTLIAGKVISTSKVELKGENVELIVREGDISMGVRTGDSSEVSISAYNNLRISAGNDLEFSRTQLDKSHNITLSAGRNLNARQGKLNATGNINLFAGNDLILQGAHINADQQVMLSANGKMDLGNVKAKTDLNIGAKELCIGQNVQVHTERDIVLASSILDNKGSIIAGQDMRIFGNKVYNIGDNALLQANNNMWIQKDAQGNKGQLVENRSATIKTVNGDLVVRTKELNNTRNSFVMQNKQITPDFTDRDMTIFSDINIWGAPYTITAELTPLPEKWFGHAYFSGLGLEKDGTGKAYLNNSRIKSMVLENSHPGLISSGRNAYINSNNLSNKISQIEAKKDVFLAGNKFINESKRKSSLNNFIIYDLKLEPIPTIYPYKKSGEIKTLNDEENVIEPASIIAKGSIVTDFKDSININTALPYDVKTVSEVNIKERPETLSAENIILHAGQINITDKIKATNALDIISEKDINLNDASLLSSNNLSMTAINNINSLQSKVKGKDITLISRNGDIRFQSSEKPGYFNADNTRRMSTLGANGNLTINTGKNLLLQNTYLTPSTHISLTANNDIEIENNALLSPRQTGPMHPDQWDKNLLNAILPEQEKANFKPLLPMTGVLTAAESLMINAGGNLFTKGAFISAGKDIYLSAAKHIGLNSRELIFHRLEELFLSGNYVPPLSSMELGSRITAKNNISIISGGDINGKAVQIQANGNTLLSAGSNITLPFLTYVYSPVQYRNDNDKENLHFMAQIRGDKKLTIAANGAITTMGSKLTSGGDVILSSGGNIRFESVQNHTYRENGSESTESVTQNGTELTSGGILTVISNGSILFQATKLAAKGAMDVVAKGGYLYAQAMEESSHYEKTETKRKWYGKKKTTTRTRHDVTNKVTEFIAGGDINLLSRDDSTYEASKIATNKNAKLTSTHGKVNFKAVKNSTFEQTITHSKGFYIKQTDKGYTENQWVLPAIHIGGKFTVEAAKGVSADIKAQNGQSLQNVVSVFGNTPETAWLKGLNERKDVQWNLVKDAYDSWDYKSQHLNPVVSAVIAIAVAAATVGAGLTVSVAGAAASTAGSAATAAGATASTAAAMSSVAYGATASGIAALASQAAVALVDNQGDLSKTLKVMGSSDTVKSTITSMAIGGALAGFDNVMGWDKAANGAQIDPAKATLPKLSNGDWSKVAQRIAGQSIISSSLGTTINGGSFKDNFTTALLANIGSQINAEGAGLIGDNGQVLNLPGKAISHAAVSALAAEIGGGDAKGAAAGALAAELAAITLDKTFSDPMKIQAGGKIIGSVAGAIATNSAKGANSGANAGEIVIENNFLKHSDFGGLANYGQAQGSLANKMIQDGATPDELSEALARQAKGTHPEGQDPAKGLIVAWGNFFGIPLDVVMSNEKMTPEKAASIVASGVPTSEAKVMQYVAAKTFLALTKNSGSGSKTESTLPQWSTGEGKYSPKDQGTVTNVEHPTGKFDGKPASKAEGKTNYPEGINFSLEQKHHLANFDGLTQKAGIKGAHNADAFHTAAKEKSIKIVSETPTNVKGITQVVYQIPSYDRTGKISGYKATEFPKTIYDPTVHSDKKMLELGQKAAAIGYKDAMSNPKGVTDVTVNGIDFRIYVDVTTGRVRNFHPK</sequence>
<evidence type="ECO:0000256" key="2">
    <source>
        <dbReference type="ARBA" id="ARBA00022656"/>
    </source>
</evidence>
<proteinExistence type="predicted"/>
<dbReference type="Pfam" id="PF04830">
    <property type="entry name" value="DUF637"/>
    <property type="match status" value="1"/>
</dbReference>
<dbReference type="Pfam" id="PF04829">
    <property type="entry name" value="PT-VENN"/>
    <property type="match status" value="1"/>
</dbReference>
<dbReference type="GO" id="GO:0003824">
    <property type="term" value="F:catalytic activity"/>
    <property type="evidence" value="ECO:0007669"/>
    <property type="project" value="UniProtKB-ARBA"/>
</dbReference>
<feature type="domain" description="DUF637" evidence="7">
    <location>
        <begin position="1263"/>
        <end position="1433"/>
    </location>
</feature>
<feature type="compositionally biased region" description="Polar residues" evidence="5">
    <location>
        <begin position="1601"/>
        <end position="1617"/>
    </location>
</feature>
<comment type="subcellular location">
    <subcellularLocation>
        <location evidence="1">Target cell</location>
        <location evidence="1">Target cell cytoplasm</location>
    </subcellularLocation>
</comment>
<dbReference type="CDD" id="cd20686">
    <property type="entry name" value="CdiA-CT_Ec-like"/>
    <property type="match status" value="1"/>
</dbReference>
<reference evidence="8" key="1">
    <citation type="submission" date="2023-01" db="EMBL/GenBank/DDBJ databases">
        <title>Genome sequencing of Photorhabdus bodei 09-20.</title>
        <authorList>
            <person name="Kalindamar S."/>
            <person name="Kumru S."/>
        </authorList>
    </citation>
    <scope>NUCLEOTIDE SEQUENCE</scope>
    <source>
        <strain evidence="8">09-20</strain>
    </source>
</reference>
<keyword evidence="3" id="KW-1266">Target cell cytoplasm</keyword>
<evidence type="ECO:0000256" key="4">
    <source>
        <dbReference type="ARBA" id="ARBA00023026"/>
    </source>
</evidence>
<gene>
    <name evidence="8" type="ORF">PH362_25605</name>
</gene>
<evidence type="ECO:0000259" key="7">
    <source>
        <dbReference type="Pfam" id="PF04830"/>
    </source>
</evidence>
<evidence type="ECO:0000256" key="3">
    <source>
        <dbReference type="ARBA" id="ARBA00022913"/>
    </source>
</evidence>